<keyword evidence="4" id="KW-1185">Reference proteome</keyword>
<dbReference type="InterPro" id="IPR003788">
    <property type="entry name" value="NDUFAF7"/>
</dbReference>
<sequence>MTALGAEIAALIAAEGPIALDRYMALCLGHPRHGYYMTRDPLGAHGDFVTAPEISQVFGELIGAWAAATWDAMGRPPRLRLIECGPGRGTLMQDLIRAARAAPDFRAAIDLHLVETSPVLAARQREAMAAAGTEATWHADLATVPPGATLVIGNEFLDALPIRQFVMTPKGWRERVVGLADAKLTLGLAPDPVPPALVPAALRQAPPGAVVEICPALDGLAATLGTRREAGPVAALFIDYGHARSAHGETLQAVRAHGFTDPLAEPGEADLTAHVDFAALGRAAAGHGLAASAVISQRELLFRLGLQARAEALASANPRDIDSLKAAVERLIDPAPAGMGALFKALVIHSPGLAVPAFDS</sequence>
<dbReference type="EMBL" id="CP039690">
    <property type="protein sequence ID" value="QCI63740.1"/>
    <property type="molecule type" value="Genomic_DNA"/>
</dbReference>
<dbReference type="PANTHER" id="PTHR12049">
    <property type="entry name" value="PROTEIN ARGININE METHYLTRANSFERASE NDUFAF7, MITOCHONDRIAL"/>
    <property type="match status" value="1"/>
</dbReference>
<dbReference type="Proteomes" id="UP000298781">
    <property type="component" value="Chromosome"/>
</dbReference>
<dbReference type="KEGG" id="pstg:E8M01_05470"/>
<reference evidence="3 4" key="1">
    <citation type="submission" date="2019-04" db="EMBL/GenBank/DDBJ databases">
        <title>Phreatobacter aquaticus sp. nov.</title>
        <authorList>
            <person name="Choi A."/>
        </authorList>
    </citation>
    <scope>NUCLEOTIDE SEQUENCE [LARGE SCALE GENOMIC DNA]</scope>
    <source>
        <strain evidence="3 4">KCTC 52518</strain>
    </source>
</reference>
<evidence type="ECO:0000313" key="3">
    <source>
        <dbReference type="EMBL" id="QCI63740.1"/>
    </source>
</evidence>
<dbReference type="InterPro" id="IPR029063">
    <property type="entry name" value="SAM-dependent_MTases_sf"/>
</dbReference>
<dbReference type="SUPFAM" id="SSF53335">
    <property type="entry name" value="S-adenosyl-L-methionine-dependent methyltransferases"/>
    <property type="match status" value="1"/>
</dbReference>
<protein>
    <submittedName>
        <fullName evidence="3">Class I SAM-dependent methyltransferase</fullName>
    </submittedName>
</protein>
<dbReference type="InterPro" id="IPR038375">
    <property type="entry name" value="NDUFAF7_sf"/>
</dbReference>
<dbReference type="RefSeq" id="WP_136959197.1">
    <property type="nucleotide sequence ID" value="NZ_CP039690.1"/>
</dbReference>
<dbReference type="Gene3D" id="3.40.50.12710">
    <property type="match status" value="1"/>
</dbReference>
<evidence type="ECO:0000256" key="1">
    <source>
        <dbReference type="ARBA" id="ARBA00022603"/>
    </source>
</evidence>
<gene>
    <name evidence="3" type="ORF">E8M01_05470</name>
</gene>
<evidence type="ECO:0000313" key="4">
    <source>
        <dbReference type="Proteomes" id="UP000298781"/>
    </source>
</evidence>
<dbReference type="Pfam" id="PF02636">
    <property type="entry name" value="Methyltransf_28"/>
    <property type="match status" value="1"/>
</dbReference>
<dbReference type="GO" id="GO:0035243">
    <property type="term" value="F:protein-arginine omega-N symmetric methyltransferase activity"/>
    <property type="evidence" value="ECO:0007669"/>
    <property type="project" value="TreeGrafter"/>
</dbReference>
<accession>A0A4D7B129</accession>
<keyword evidence="1 3" id="KW-0489">Methyltransferase</keyword>
<dbReference type="GO" id="GO:0032259">
    <property type="term" value="P:methylation"/>
    <property type="evidence" value="ECO:0007669"/>
    <property type="project" value="UniProtKB-KW"/>
</dbReference>
<organism evidence="3 4">
    <name type="scientific">Phreatobacter stygius</name>
    <dbReference type="NCBI Taxonomy" id="1940610"/>
    <lineage>
        <taxon>Bacteria</taxon>
        <taxon>Pseudomonadati</taxon>
        <taxon>Pseudomonadota</taxon>
        <taxon>Alphaproteobacteria</taxon>
        <taxon>Hyphomicrobiales</taxon>
        <taxon>Phreatobacteraceae</taxon>
        <taxon>Phreatobacter</taxon>
    </lineage>
</organism>
<proteinExistence type="predicted"/>
<keyword evidence="2 3" id="KW-0808">Transferase</keyword>
<name>A0A4D7B129_9HYPH</name>
<dbReference type="OrthoDB" id="9794208at2"/>
<dbReference type="PANTHER" id="PTHR12049:SF7">
    <property type="entry name" value="PROTEIN ARGININE METHYLTRANSFERASE NDUFAF7, MITOCHONDRIAL"/>
    <property type="match status" value="1"/>
</dbReference>
<evidence type="ECO:0000256" key="2">
    <source>
        <dbReference type="ARBA" id="ARBA00022679"/>
    </source>
</evidence>
<dbReference type="AlphaFoldDB" id="A0A4D7B129"/>